<dbReference type="AlphaFoldDB" id="A0A8X6V287"/>
<accession>A0A8X6V287</accession>
<organism evidence="1 2">
    <name type="scientific">Trichonephila clavipes</name>
    <name type="common">Golden silk orbweaver</name>
    <name type="synonym">Nephila clavipes</name>
    <dbReference type="NCBI Taxonomy" id="2585209"/>
    <lineage>
        <taxon>Eukaryota</taxon>
        <taxon>Metazoa</taxon>
        <taxon>Ecdysozoa</taxon>
        <taxon>Arthropoda</taxon>
        <taxon>Chelicerata</taxon>
        <taxon>Arachnida</taxon>
        <taxon>Araneae</taxon>
        <taxon>Araneomorphae</taxon>
        <taxon>Entelegynae</taxon>
        <taxon>Araneoidea</taxon>
        <taxon>Nephilidae</taxon>
        <taxon>Trichonephila</taxon>
    </lineage>
</organism>
<evidence type="ECO:0000313" key="2">
    <source>
        <dbReference type="Proteomes" id="UP000887159"/>
    </source>
</evidence>
<evidence type="ECO:0000313" key="1">
    <source>
        <dbReference type="EMBL" id="GFX96538.1"/>
    </source>
</evidence>
<comment type="caution">
    <text evidence="1">The sequence shown here is derived from an EMBL/GenBank/DDBJ whole genome shotgun (WGS) entry which is preliminary data.</text>
</comment>
<keyword evidence="2" id="KW-1185">Reference proteome</keyword>
<gene>
    <name evidence="1" type="ORF">TNCV_1442121</name>
</gene>
<name>A0A8X6V287_TRICX</name>
<dbReference type="Proteomes" id="UP000887159">
    <property type="component" value="Unassembled WGS sequence"/>
</dbReference>
<dbReference type="EMBL" id="BMAU01021192">
    <property type="protein sequence ID" value="GFX96538.1"/>
    <property type="molecule type" value="Genomic_DNA"/>
</dbReference>
<reference evidence="1" key="1">
    <citation type="submission" date="2020-08" db="EMBL/GenBank/DDBJ databases">
        <title>Multicomponent nature underlies the extraordinary mechanical properties of spider dragline silk.</title>
        <authorList>
            <person name="Kono N."/>
            <person name="Nakamura H."/>
            <person name="Mori M."/>
            <person name="Yoshida Y."/>
            <person name="Ohtoshi R."/>
            <person name="Malay A.D."/>
            <person name="Moran D.A.P."/>
            <person name="Tomita M."/>
            <person name="Numata K."/>
            <person name="Arakawa K."/>
        </authorList>
    </citation>
    <scope>NUCLEOTIDE SEQUENCE</scope>
</reference>
<protein>
    <submittedName>
        <fullName evidence="1">Uncharacterized protein</fullName>
    </submittedName>
</protein>
<sequence length="233" mass="26934">MHNATVQQPLPSVSPNSNPTIVMLQVETGFTSKHSVVPFRCPCLPFIHHWERKRLWFPVKGSKMTYTAGHTKYIPKTDQRYHREIYLADNMLYKDQTIKIITASYEEWMMTRSEGPKLKYRLSISQALKPFRVTVPPVTGRFRGCTLRHWGVPNQSLGMHGPNVFDWTNVAMHNATVQQPLPSVSPNSNPTIVMLQVETGFTSKHSVVPFRCPCLPFIHHWERKRLWFPVKGK</sequence>
<proteinExistence type="predicted"/>